<name>A0A067KB36_JATCU</name>
<keyword evidence="2" id="KW-1185">Reference proteome</keyword>
<accession>A0A067KB36</accession>
<evidence type="ECO:0000313" key="2">
    <source>
        <dbReference type="Proteomes" id="UP000027138"/>
    </source>
</evidence>
<sequence length="150" mass="17394">MSDVPTLLEAITYLHPVSIDSYSPYREDAFLDDYTCLPYERNQLPYSSWRNWDGEYDSCFAFTGYEVDAATYKYENALETAQDWPQNEHRDTGVGHHDNAENQLSYDDGIWPAYESWFGYLGEDDSYYYAYNCSPDEGELFQSLSVGIKA</sequence>
<dbReference type="EMBL" id="KK914761">
    <property type="protein sequence ID" value="KDP29039.1"/>
    <property type="molecule type" value="Genomic_DNA"/>
</dbReference>
<dbReference type="OrthoDB" id="815707at2759"/>
<organism evidence="1 2">
    <name type="scientific">Jatropha curcas</name>
    <name type="common">Barbados nut</name>
    <dbReference type="NCBI Taxonomy" id="180498"/>
    <lineage>
        <taxon>Eukaryota</taxon>
        <taxon>Viridiplantae</taxon>
        <taxon>Streptophyta</taxon>
        <taxon>Embryophyta</taxon>
        <taxon>Tracheophyta</taxon>
        <taxon>Spermatophyta</taxon>
        <taxon>Magnoliopsida</taxon>
        <taxon>eudicotyledons</taxon>
        <taxon>Gunneridae</taxon>
        <taxon>Pentapetalae</taxon>
        <taxon>rosids</taxon>
        <taxon>fabids</taxon>
        <taxon>Malpighiales</taxon>
        <taxon>Euphorbiaceae</taxon>
        <taxon>Crotonoideae</taxon>
        <taxon>Jatropheae</taxon>
        <taxon>Jatropha</taxon>
    </lineage>
</organism>
<reference evidence="1 2" key="1">
    <citation type="journal article" date="2014" name="PLoS ONE">
        <title>Global Analysis of Gene Expression Profiles in Physic Nut (Jatropha curcas L.) Seedlings Exposed to Salt Stress.</title>
        <authorList>
            <person name="Zhang L."/>
            <person name="Zhang C."/>
            <person name="Wu P."/>
            <person name="Chen Y."/>
            <person name="Li M."/>
            <person name="Jiang H."/>
            <person name="Wu G."/>
        </authorList>
    </citation>
    <scope>NUCLEOTIDE SEQUENCE [LARGE SCALE GENOMIC DNA]</scope>
    <source>
        <strain evidence="2">cv. GZQX0401</strain>
        <tissue evidence="1">Young leaves</tissue>
    </source>
</reference>
<proteinExistence type="predicted"/>
<dbReference type="Proteomes" id="UP000027138">
    <property type="component" value="Unassembled WGS sequence"/>
</dbReference>
<protein>
    <submittedName>
        <fullName evidence="1">Uncharacterized protein</fullName>
    </submittedName>
</protein>
<evidence type="ECO:0000313" key="1">
    <source>
        <dbReference type="EMBL" id="KDP29039.1"/>
    </source>
</evidence>
<dbReference type="AlphaFoldDB" id="A0A067KB36"/>
<gene>
    <name evidence="1" type="ORF">JCGZ_16428</name>
</gene>